<protein>
    <submittedName>
        <fullName evidence="7">RNA polymerase sigma factor SigX</fullName>
    </submittedName>
    <submittedName>
        <fullName evidence="8">RNA polymerase sigma factor, sigma-70 family</fullName>
    </submittedName>
</protein>
<dbReference type="OrthoDB" id="9789355at2"/>
<dbReference type="EMBL" id="FNDE01000015">
    <property type="protein sequence ID" value="SDH19022.1"/>
    <property type="molecule type" value="Genomic_DNA"/>
</dbReference>
<dbReference type="SUPFAM" id="SSF88659">
    <property type="entry name" value="Sigma3 and sigma4 domains of RNA polymerase sigma factors"/>
    <property type="match status" value="1"/>
</dbReference>
<name>A0A1G8ADH8_ANETH</name>
<dbReference type="InterPro" id="IPR039425">
    <property type="entry name" value="RNA_pol_sigma-70-like"/>
</dbReference>
<dbReference type="Gene3D" id="1.10.1740.10">
    <property type="match status" value="1"/>
</dbReference>
<evidence type="ECO:0000256" key="3">
    <source>
        <dbReference type="ARBA" id="ARBA00023082"/>
    </source>
</evidence>
<dbReference type="AlphaFoldDB" id="A0A1G8ADH8"/>
<dbReference type="InterPro" id="IPR013249">
    <property type="entry name" value="RNA_pol_sigma70_r4_t2"/>
</dbReference>
<keyword evidence="3" id="KW-0731">Sigma factor</keyword>
<dbReference type="PANTHER" id="PTHR43133:SF46">
    <property type="entry name" value="RNA POLYMERASE SIGMA-70 FACTOR ECF SUBFAMILY"/>
    <property type="match status" value="1"/>
</dbReference>
<evidence type="ECO:0000259" key="5">
    <source>
        <dbReference type="Pfam" id="PF04542"/>
    </source>
</evidence>
<dbReference type="CDD" id="cd06171">
    <property type="entry name" value="Sigma70_r4"/>
    <property type="match status" value="1"/>
</dbReference>
<evidence type="ECO:0000313" key="7">
    <source>
        <dbReference type="EMBL" id="QYY43931.1"/>
    </source>
</evidence>
<evidence type="ECO:0000256" key="1">
    <source>
        <dbReference type="ARBA" id="ARBA00010641"/>
    </source>
</evidence>
<comment type="similarity">
    <text evidence="1">Belongs to the sigma-70 factor family. ECF subfamily.</text>
</comment>
<keyword evidence="4" id="KW-0804">Transcription</keyword>
<dbReference type="EMBL" id="CP080764">
    <property type="protein sequence ID" value="QYY43931.1"/>
    <property type="molecule type" value="Genomic_DNA"/>
</dbReference>
<dbReference type="InterPro" id="IPR007627">
    <property type="entry name" value="RNA_pol_sigma70_r2"/>
</dbReference>
<organism evidence="8 9">
    <name type="scientific">Aneurinibacillus thermoaerophilus</name>
    <dbReference type="NCBI Taxonomy" id="143495"/>
    <lineage>
        <taxon>Bacteria</taxon>
        <taxon>Bacillati</taxon>
        <taxon>Bacillota</taxon>
        <taxon>Bacilli</taxon>
        <taxon>Bacillales</taxon>
        <taxon>Paenibacillaceae</taxon>
        <taxon>Aneurinibacillus group</taxon>
        <taxon>Aneurinibacillus</taxon>
    </lineage>
</organism>
<dbReference type="NCBIfam" id="TIGR02937">
    <property type="entry name" value="sigma70-ECF"/>
    <property type="match status" value="1"/>
</dbReference>
<dbReference type="InterPro" id="IPR013324">
    <property type="entry name" value="RNA_pol_sigma_r3/r4-like"/>
</dbReference>
<keyword evidence="2" id="KW-0805">Transcription regulation</keyword>
<accession>A0A1G8ADH8</accession>
<evidence type="ECO:0000313" key="10">
    <source>
        <dbReference type="Proteomes" id="UP000826616"/>
    </source>
</evidence>
<evidence type="ECO:0000313" key="8">
    <source>
        <dbReference type="EMBL" id="SDH19022.1"/>
    </source>
</evidence>
<dbReference type="GeneID" id="97141115"/>
<reference evidence="8 9" key="1">
    <citation type="submission" date="2016-10" db="EMBL/GenBank/DDBJ databases">
        <authorList>
            <person name="de Groot N.N."/>
        </authorList>
    </citation>
    <scope>NUCLEOTIDE SEQUENCE [LARGE SCALE GENOMIC DNA]</scope>
    <source>
        <strain evidence="8 9">L 420-91</strain>
    </source>
</reference>
<evidence type="ECO:0000256" key="4">
    <source>
        <dbReference type="ARBA" id="ARBA00023163"/>
    </source>
</evidence>
<dbReference type="Pfam" id="PF04542">
    <property type="entry name" value="Sigma70_r2"/>
    <property type="match status" value="1"/>
</dbReference>
<dbReference type="Pfam" id="PF08281">
    <property type="entry name" value="Sigma70_r4_2"/>
    <property type="match status" value="1"/>
</dbReference>
<evidence type="ECO:0000259" key="6">
    <source>
        <dbReference type="Pfam" id="PF08281"/>
    </source>
</evidence>
<dbReference type="Proteomes" id="UP000826616">
    <property type="component" value="Chromosome"/>
</dbReference>
<dbReference type="InterPro" id="IPR036388">
    <property type="entry name" value="WH-like_DNA-bd_sf"/>
</dbReference>
<reference evidence="7 10" key="2">
    <citation type="submission" date="2021-08" db="EMBL/GenBank/DDBJ databases">
        <title>Complete genome sequence of the strain Aneurinibacillus thermoaerophilus CCM 8960.</title>
        <authorList>
            <person name="Musilova J."/>
            <person name="Kourilova X."/>
            <person name="Pernicova I."/>
            <person name="Bezdicek M."/>
            <person name="Lengerova M."/>
            <person name="Obruca S."/>
            <person name="Sedlar K."/>
        </authorList>
    </citation>
    <scope>NUCLEOTIDE SEQUENCE [LARGE SCALE GENOMIC DNA]</scope>
    <source>
        <strain evidence="7 10">CCM 8960</strain>
    </source>
</reference>
<keyword evidence="10" id="KW-1185">Reference proteome</keyword>
<sequence length="181" mass="21254">MEVRATLIKKQTSSAASDNFKDLFKAYYPYVVWQIMRIIKDQSQAEDIAQEVFLQLYHTDRTVIQNIPAWLTKAAIYAAYNSLRSEKRRTARDKKQNIEAETYSPSSEEKWFQQEEIASVRQVLMNMEERERTLLLMKYSGFTYKELAQAVNVEQSSVGTLLARAKTKFRNMYKHIRGYAE</sequence>
<dbReference type="SUPFAM" id="SSF88946">
    <property type="entry name" value="Sigma2 domain of RNA polymerase sigma factors"/>
    <property type="match status" value="1"/>
</dbReference>
<dbReference type="InterPro" id="IPR013325">
    <property type="entry name" value="RNA_pol_sigma_r2"/>
</dbReference>
<dbReference type="RefSeq" id="WP_057899223.1">
    <property type="nucleotide sequence ID" value="NZ_CP080764.1"/>
</dbReference>
<feature type="domain" description="RNA polymerase sigma factor 70 region 4 type 2" evidence="6">
    <location>
        <begin position="119"/>
        <end position="168"/>
    </location>
</feature>
<evidence type="ECO:0000256" key="2">
    <source>
        <dbReference type="ARBA" id="ARBA00023015"/>
    </source>
</evidence>
<feature type="domain" description="RNA polymerase sigma-70 region 2" evidence="5">
    <location>
        <begin position="23"/>
        <end position="89"/>
    </location>
</feature>
<dbReference type="PANTHER" id="PTHR43133">
    <property type="entry name" value="RNA POLYMERASE ECF-TYPE SIGMA FACTO"/>
    <property type="match status" value="1"/>
</dbReference>
<dbReference type="InterPro" id="IPR014284">
    <property type="entry name" value="RNA_pol_sigma-70_dom"/>
</dbReference>
<dbReference type="Gene3D" id="1.10.10.10">
    <property type="entry name" value="Winged helix-like DNA-binding domain superfamily/Winged helix DNA-binding domain"/>
    <property type="match status" value="1"/>
</dbReference>
<dbReference type="Proteomes" id="UP000198956">
    <property type="component" value="Unassembled WGS sequence"/>
</dbReference>
<evidence type="ECO:0000313" key="9">
    <source>
        <dbReference type="Proteomes" id="UP000198956"/>
    </source>
</evidence>
<gene>
    <name evidence="7" type="ORF">K3F53_06995</name>
    <name evidence="8" type="ORF">SAMN04489735_101532</name>
</gene>
<dbReference type="GO" id="GO:0003677">
    <property type="term" value="F:DNA binding"/>
    <property type="evidence" value="ECO:0007669"/>
    <property type="project" value="InterPro"/>
</dbReference>
<dbReference type="GO" id="GO:0006352">
    <property type="term" value="P:DNA-templated transcription initiation"/>
    <property type="evidence" value="ECO:0007669"/>
    <property type="project" value="InterPro"/>
</dbReference>
<dbReference type="GO" id="GO:0016987">
    <property type="term" value="F:sigma factor activity"/>
    <property type="evidence" value="ECO:0007669"/>
    <property type="project" value="UniProtKB-KW"/>
</dbReference>
<proteinExistence type="inferred from homology"/>